<feature type="transmembrane region" description="Helical" evidence="8">
    <location>
        <begin position="117"/>
        <end position="139"/>
    </location>
</feature>
<dbReference type="Proteomes" id="UP000194139">
    <property type="component" value="Chromosome"/>
</dbReference>
<sequence length="418" mass="43310">MTPLHTSEATRRHPEASHRPTLEATHRDAPEQPQSRTPHPPPPDAATDAHSARAAATLALTLPGDTVLYLLLPMYAAQFGVSLAEAGVLLAANRLVRIAGYGSVARFYARHGDRPTCMLAAAAATLSAVGYATLSGFWALLPLRLLWGLAFAALNLSTQAMATADSNGAARRNGRSRAIIAMGPVAALPVGAWAASAFGPRPIFLLLGAAALAGVAVARGLPSHPHPAPAGRRRLRLPGSLDTWSFLEGFTLDGLFIIGLAYLGKDLMPAGSVIVAGSVLALRYLGEIVLSPVGGRMAERVGAERLLVWLSLLTAVVLVGFGAGWVWSCAAAIVVLRALQLPLLPPIVAMRTPGPGRVQALAARSVWRDIGAGTGPLLAGLVLPMASPIWIYGIPAALLALAALACVSPRKGAPVDAE</sequence>
<evidence type="ECO:0000256" key="8">
    <source>
        <dbReference type="SAM" id="Phobius"/>
    </source>
</evidence>
<evidence type="ECO:0000256" key="7">
    <source>
        <dbReference type="SAM" id="MobiDB-lite"/>
    </source>
</evidence>
<feature type="transmembrane region" description="Helical" evidence="8">
    <location>
        <begin position="145"/>
        <end position="164"/>
    </location>
</feature>
<dbReference type="GO" id="GO:0022857">
    <property type="term" value="F:transmembrane transporter activity"/>
    <property type="evidence" value="ECO:0007669"/>
    <property type="project" value="InterPro"/>
</dbReference>
<keyword evidence="6 8" id="KW-0472">Membrane</keyword>
<accession>A0A1W6Z339</accession>
<protein>
    <submittedName>
        <fullName evidence="9">MFS transporter</fullName>
    </submittedName>
</protein>
<evidence type="ECO:0000313" key="9">
    <source>
        <dbReference type="EMBL" id="ARP87787.1"/>
    </source>
</evidence>
<evidence type="ECO:0000256" key="4">
    <source>
        <dbReference type="ARBA" id="ARBA00022692"/>
    </source>
</evidence>
<feature type="transmembrane region" description="Helical" evidence="8">
    <location>
        <begin position="202"/>
        <end position="222"/>
    </location>
</feature>
<evidence type="ECO:0000256" key="2">
    <source>
        <dbReference type="ARBA" id="ARBA00022448"/>
    </source>
</evidence>
<feature type="transmembrane region" description="Helical" evidence="8">
    <location>
        <begin position="306"/>
        <end position="336"/>
    </location>
</feature>
<dbReference type="PANTHER" id="PTHR23517">
    <property type="entry name" value="RESISTANCE PROTEIN MDTM, PUTATIVE-RELATED-RELATED"/>
    <property type="match status" value="1"/>
</dbReference>
<feature type="transmembrane region" description="Helical" evidence="8">
    <location>
        <begin position="176"/>
        <end position="196"/>
    </location>
</feature>
<feature type="transmembrane region" description="Helical" evidence="8">
    <location>
        <begin position="75"/>
        <end position="96"/>
    </location>
</feature>
<dbReference type="Gene3D" id="1.20.1250.20">
    <property type="entry name" value="MFS general substrate transporter like domains"/>
    <property type="match status" value="2"/>
</dbReference>
<dbReference type="Pfam" id="PF07690">
    <property type="entry name" value="MFS_1"/>
    <property type="match status" value="2"/>
</dbReference>
<proteinExistence type="predicted"/>
<keyword evidence="10" id="KW-1185">Reference proteome</keyword>
<dbReference type="AlphaFoldDB" id="A0A1W6Z339"/>
<feature type="compositionally biased region" description="Basic and acidic residues" evidence="7">
    <location>
        <begin position="8"/>
        <end position="30"/>
    </location>
</feature>
<organism evidence="9 10">
    <name type="scientific">Bordetella genomosp. 9</name>
    <dbReference type="NCBI Taxonomy" id="1416803"/>
    <lineage>
        <taxon>Bacteria</taxon>
        <taxon>Pseudomonadati</taxon>
        <taxon>Pseudomonadota</taxon>
        <taxon>Betaproteobacteria</taxon>
        <taxon>Burkholderiales</taxon>
        <taxon>Alcaligenaceae</taxon>
        <taxon>Bordetella</taxon>
    </lineage>
</organism>
<dbReference type="GO" id="GO:0005886">
    <property type="term" value="C:plasma membrane"/>
    <property type="evidence" value="ECO:0007669"/>
    <property type="project" value="UniProtKB-SubCell"/>
</dbReference>
<gene>
    <name evidence="9" type="ORF">CAL13_17385</name>
</gene>
<keyword evidence="5 8" id="KW-1133">Transmembrane helix</keyword>
<evidence type="ECO:0000256" key="1">
    <source>
        <dbReference type="ARBA" id="ARBA00004651"/>
    </source>
</evidence>
<feature type="transmembrane region" description="Helical" evidence="8">
    <location>
        <begin position="268"/>
        <end position="285"/>
    </location>
</feature>
<dbReference type="InterPro" id="IPR050171">
    <property type="entry name" value="MFS_Transporters"/>
</dbReference>
<evidence type="ECO:0000256" key="3">
    <source>
        <dbReference type="ARBA" id="ARBA00022475"/>
    </source>
</evidence>
<keyword evidence="3" id="KW-1003">Cell membrane</keyword>
<name>A0A1W6Z339_9BORD</name>
<dbReference type="InterPro" id="IPR036259">
    <property type="entry name" value="MFS_trans_sf"/>
</dbReference>
<dbReference type="RefSeq" id="WP_086073066.1">
    <property type="nucleotide sequence ID" value="NZ_CP021109.1"/>
</dbReference>
<dbReference type="InterPro" id="IPR011701">
    <property type="entry name" value="MFS"/>
</dbReference>
<evidence type="ECO:0000256" key="5">
    <source>
        <dbReference type="ARBA" id="ARBA00022989"/>
    </source>
</evidence>
<keyword evidence="4 8" id="KW-0812">Transmembrane</keyword>
<comment type="subcellular location">
    <subcellularLocation>
        <location evidence="1">Cell membrane</location>
        <topology evidence="1">Multi-pass membrane protein</topology>
    </subcellularLocation>
</comment>
<evidence type="ECO:0000313" key="10">
    <source>
        <dbReference type="Proteomes" id="UP000194139"/>
    </source>
</evidence>
<reference evidence="9 10" key="1">
    <citation type="submission" date="2017-05" db="EMBL/GenBank/DDBJ databases">
        <title>Complete and WGS of Bordetella genogroups.</title>
        <authorList>
            <person name="Spilker T."/>
            <person name="LiPuma J."/>
        </authorList>
    </citation>
    <scope>NUCLEOTIDE SEQUENCE [LARGE SCALE GENOMIC DNA]</scope>
    <source>
        <strain evidence="9 10">AU17164</strain>
    </source>
</reference>
<dbReference type="EMBL" id="CP021109">
    <property type="protein sequence ID" value="ARP87787.1"/>
    <property type="molecule type" value="Genomic_DNA"/>
</dbReference>
<evidence type="ECO:0000256" key="6">
    <source>
        <dbReference type="ARBA" id="ARBA00023136"/>
    </source>
</evidence>
<feature type="transmembrane region" description="Helical" evidence="8">
    <location>
        <begin position="389"/>
        <end position="407"/>
    </location>
</feature>
<dbReference type="SUPFAM" id="SSF103473">
    <property type="entry name" value="MFS general substrate transporter"/>
    <property type="match status" value="1"/>
</dbReference>
<feature type="transmembrane region" description="Helical" evidence="8">
    <location>
        <begin position="243"/>
        <end position="262"/>
    </location>
</feature>
<keyword evidence="2" id="KW-0813">Transport</keyword>
<feature type="region of interest" description="Disordered" evidence="7">
    <location>
        <begin position="1"/>
        <end position="50"/>
    </location>
</feature>